<reference evidence="2" key="1">
    <citation type="submission" date="2015-10" db="EMBL/GenBank/DDBJ databases">
        <authorList>
            <person name="Martinez-Garcia P.J."/>
            <person name="Crepeau M.W."/>
            <person name="Puiu D."/>
            <person name="Gonzalez-Ibeas D."/>
            <person name="Whalen J."/>
            <person name="Stevens K."/>
            <person name="Paul R."/>
            <person name="Butterfield T."/>
            <person name="Britton M."/>
            <person name="Reagan R."/>
            <person name="Chakraborty S."/>
            <person name="Walawage S.L."/>
            <person name="Vasquez-Gross H.A."/>
            <person name="Cardeno C."/>
            <person name="Famula R."/>
            <person name="Pratt K."/>
            <person name="Kuruganti S."/>
            <person name="Aradhya M.K."/>
            <person name="Leslie C.A."/>
            <person name="Dandekar A.M."/>
            <person name="Salzberg S.L."/>
            <person name="Wegrzyn J.L."/>
            <person name="Langley C.H."/>
            <person name="Neale D.B."/>
        </authorList>
    </citation>
    <scope>NUCLEOTIDE SEQUENCE</scope>
    <source>
        <tissue evidence="2">Leaves</tissue>
    </source>
</reference>
<dbReference type="Pfam" id="PF08524">
    <property type="entry name" value="rRNA_processing"/>
    <property type="match status" value="1"/>
</dbReference>
<dbReference type="PANTHER" id="PTHR15657:SF1">
    <property type="entry name" value="THYROID TRANSCRIPTION FACTOR 1-ASSOCIATED PROTEIN 26"/>
    <property type="match status" value="1"/>
</dbReference>
<dbReference type="AlphaFoldDB" id="A0A833UYI9"/>
<accession>A0A833UYI9</accession>
<proteinExistence type="predicted"/>
<dbReference type="EMBL" id="LIHL02000008">
    <property type="protein sequence ID" value="KAF5462540.1"/>
    <property type="molecule type" value="Genomic_DNA"/>
</dbReference>
<protein>
    <recommendedName>
        <fullName evidence="4">rRNA-processing protein FYV7</fullName>
    </recommendedName>
</protein>
<evidence type="ECO:0008006" key="4">
    <source>
        <dbReference type="Google" id="ProtNLM"/>
    </source>
</evidence>
<dbReference type="Gramene" id="Jr08_12690_p1">
    <property type="protein sequence ID" value="cds.Jr08_12690_p1"/>
    <property type="gene ID" value="Jr08_12690"/>
</dbReference>
<organism evidence="2 3">
    <name type="scientific">Juglans regia</name>
    <name type="common">English walnut</name>
    <dbReference type="NCBI Taxonomy" id="51240"/>
    <lineage>
        <taxon>Eukaryota</taxon>
        <taxon>Viridiplantae</taxon>
        <taxon>Streptophyta</taxon>
        <taxon>Embryophyta</taxon>
        <taxon>Tracheophyta</taxon>
        <taxon>Spermatophyta</taxon>
        <taxon>Magnoliopsida</taxon>
        <taxon>eudicotyledons</taxon>
        <taxon>Gunneridae</taxon>
        <taxon>Pentapetalae</taxon>
        <taxon>rosids</taxon>
        <taxon>fabids</taxon>
        <taxon>Fagales</taxon>
        <taxon>Juglandaceae</taxon>
        <taxon>Juglans</taxon>
    </lineage>
</organism>
<name>A0A833UYI9_JUGRE</name>
<comment type="caution">
    <text evidence="2">The sequence shown here is derived from an EMBL/GenBank/DDBJ whole genome shotgun (WGS) entry which is preliminary data.</text>
</comment>
<evidence type="ECO:0000313" key="2">
    <source>
        <dbReference type="EMBL" id="KAF5462540.1"/>
    </source>
</evidence>
<evidence type="ECO:0000313" key="3">
    <source>
        <dbReference type="Proteomes" id="UP000619265"/>
    </source>
</evidence>
<dbReference type="PANTHER" id="PTHR15657">
    <property type="entry name" value="THYROID TRANSCRIPTION FACTOR 1-ASSOCIATED PROTEIN 26"/>
    <property type="match status" value="1"/>
</dbReference>
<sequence length="229" mass="26560">GIALRNCKLGFPIPFSYLPRSFAVFTQSSQNSFAAMKSRKPKDKESRVKIDGAESIKMQNNRKKKNIQRLGGGGLSLEAFANAKSTSNFYNPALIKKQQEFYKNAKYVKKYKRLLKQQSLKHDTSSSINPLEDEIETEDGRIMRRKNKNSKNNSIPSLKELYEKKHEQKEKARIEMEALNQAKKEQREKAEARRKATKEKMFKKTRAGQPVMKYRIEHLLETIQNSTKN</sequence>
<evidence type="ECO:0000256" key="1">
    <source>
        <dbReference type="SAM" id="MobiDB-lite"/>
    </source>
</evidence>
<gene>
    <name evidence="2" type="ORF">F2P56_018540</name>
</gene>
<dbReference type="Proteomes" id="UP000619265">
    <property type="component" value="Unassembled WGS sequence"/>
</dbReference>
<feature type="region of interest" description="Disordered" evidence="1">
    <location>
        <begin position="181"/>
        <end position="209"/>
    </location>
</feature>
<feature type="compositionally biased region" description="Basic and acidic residues" evidence="1">
    <location>
        <begin position="181"/>
        <end position="202"/>
    </location>
</feature>
<reference evidence="2" key="2">
    <citation type="submission" date="2020-03" db="EMBL/GenBank/DDBJ databases">
        <title>Walnut 2.0.</title>
        <authorList>
            <person name="Marrano A."/>
            <person name="Britton M."/>
            <person name="Zimin A.V."/>
            <person name="Zaini P.A."/>
            <person name="Workman R."/>
            <person name="Puiu D."/>
            <person name="Bianco L."/>
            <person name="Allen B.J."/>
            <person name="Troggio M."/>
            <person name="Leslie C.A."/>
            <person name="Timp W."/>
            <person name="Dendekar A."/>
            <person name="Salzberg S.L."/>
            <person name="Neale D.B."/>
        </authorList>
    </citation>
    <scope>NUCLEOTIDE SEQUENCE</scope>
    <source>
        <tissue evidence="2">Leaves</tissue>
    </source>
</reference>
<feature type="non-terminal residue" evidence="2">
    <location>
        <position position="1"/>
    </location>
</feature>
<dbReference type="InterPro" id="IPR013730">
    <property type="entry name" value="Fyv7/TAP26"/>
</dbReference>